<evidence type="ECO:0000256" key="9">
    <source>
        <dbReference type="ARBA" id="ARBA00023295"/>
    </source>
</evidence>
<name>A0A2P6V5Q6_9CHLO</name>
<comment type="similarity">
    <text evidence="2 10">Belongs to the glycosyl hydrolase 38 family.</text>
</comment>
<comment type="cofactor">
    <cofactor evidence="10">
        <name>Zn(2+)</name>
        <dbReference type="ChEBI" id="CHEBI:29105"/>
    </cofactor>
    <text evidence="10">Binds 1 zinc ion per subunit.</text>
</comment>
<dbReference type="SUPFAM" id="SSF74650">
    <property type="entry name" value="Galactose mutarotase-like"/>
    <property type="match status" value="1"/>
</dbReference>
<dbReference type="GO" id="GO:0046872">
    <property type="term" value="F:metal ion binding"/>
    <property type="evidence" value="ECO:0007669"/>
    <property type="project" value="UniProtKB-KW"/>
</dbReference>
<proteinExistence type="inferred from homology"/>
<evidence type="ECO:0000256" key="6">
    <source>
        <dbReference type="ARBA" id="ARBA00022833"/>
    </source>
</evidence>
<dbReference type="PANTHER" id="PTHR11607:SF3">
    <property type="entry name" value="LYSOSOMAL ALPHA-MANNOSIDASE"/>
    <property type="match status" value="1"/>
</dbReference>
<keyword evidence="6 10" id="KW-0862">Zinc</keyword>
<dbReference type="FunFam" id="1.20.1270.50:FF:000002">
    <property type="entry name" value="Alpha-mannosidase"/>
    <property type="match status" value="1"/>
</dbReference>
<evidence type="ECO:0000256" key="7">
    <source>
        <dbReference type="ARBA" id="ARBA00023157"/>
    </source>
</evidence>
<comment type="catalytic activity">
    <reaction evidence="1">
        <text>Hydrolysis of terminal, non-reducing alpha-D-mannose residues in alpha-D-mannosides.</text>
        <dbReference type="EC" id="3.2.1.24"/>
    </reaction>
</comment>
<feature type="region of interest" description="Disordered" evidence="11">
    <location>
        <begin position="493"/>
        <end position="525"/>
    </location>
</feature>
<feature type="signal peptide" evidence="10">
    <location>
        <begin position="1"/>
        <end position="29"/>
    </location>
</feature>
<dbReference type="InterPro" id="IPR028995">
    <property type="entry name" value="Glyco_hydro_57/38_cen_sf"/>
</dbReference>
<evidence type="ECO:0000256" key="1">
    <source>
        <dbReference type="ARBA" id="ARBA00000365"/>
    </source>
</evidence>
<sequence length="1223" mass="130733">MAPGGQSHGAALLLSAVVAIAAVVAAAAAASPRRYATSAKRYPAAPLNVHLVCHSHDDAGWLKTVDQYFWGANNTIQVAGVQYILDTVMQALLANPDRKFVYGEMSFFMRWWDQQDDDTRAAVAQLVKQGQLDFVNGGYVQHDEATAHYVAMIDQTTRGHEFLRRTFGVAPRVGWQIDPFGHSSTQAGLLSAQVGFDALFFGRADYQDMEKRRSERALEVVWRGSGSLADADVFTGNFPSGNYGPPPGFAFEWADPPLMDDPRLEGYNVEERVDAFVERCRELANVTAGNDIMLTIGSDFQFANAHLQFKNLDKLIHHVNADGRLHAFYSTPAEYAAAKHSYGARWPLKTDDFFPYADNPHAFWTGYFTSRPASKGFIRAATSYLQAARQLEAAVGLPERGPNTESLEEAVSLLQHHDGITGTAKQHVVNDYHRRVHAGLKEAQAVVASALERLIRGATVGGTAGGTTGPAAGGGSAAPAARRLAMAQEGPAGLHAVQHAGREAAAEQEERVDPTGSGGGNPIDSPIPLESCDWLNITACNATVHLSSRGQGMLVAAYNPLAWSRETVVRVPVSTAVTCMWKASGPEGEDLPVQLLPVPNTTLALQQLMAAVNATCPTTFGDAELAFVAQLPPLGYATFFLEPQSGAAARAGSSSDDGSSREQKQEAGQSATQAADAREAAAEAAEVAAEEEEVQQGWLENEEKNEHTAVLDSGLVRLEFDTRTGLLRSVHGGGASARLAPTFAWYNSSDGLDSDENRGQGSGAYVFRPNGRYDLSATHETSAAPGWRSLWERLWGGGGGGGGRVPAGAGPVARLEIVEGVNVWEARQTFADWATLVTRLHRGQAAVEVEWTVGPIPIDDGLGKEVVLVYDSDLGSGAQFWSDSNGREMLRRVRDFRPTWELNQTEPAAGNYYPLTAAMYLLEGGDAGGAAAEGARQLAVLTDRAQGGASLRSGQMEVMLHRRTLRDDLRGVDEALNETACGCRNCDCPGLVARGRHWLLLAPAREAARPRRTAQQELNDPPVLAFGPIPRQIGASSDPGGRVGLRRTWTLSEGHILHSNVHLLTLKDTGSSYLVRLAHLYQAGEDPSLSKPITEDLNSLLQLLHFNAIRELSLSGNQLRSDMQQRRLRFQPGDSLSNDSAAESAAAGTAAAAGGTAAAPVTAAASGGALGGGASGAEDAAELAKLRAGAEIFDCSSGCRNAELLVTLAPMEVRTFELIYRPM</sequence>
<dbReference type="InterPro" id="IPR050843">
    <property type="entry name" value="Glycosyl_Hydrlase_38"/>
</dbReference>
<feature type="domain" description="Glycoside hydrolase family 38 central" evidence="12">
    <location>
        <begin position="362"/>
        <end position="436"/>
    </location>
</feature>
<dbReference type="STRING" id="554055.A0A2P6V5Q6"/>
<keyword evidence="14" id="KW-1185">Reference proteome</keyword>
<evidence type="ECO:0000256" key="2">
    <source>
        <dbReference type="ARBA" id="ARBA00009792"/>
    </source>
</evidence>
<dbReference type="GO" id="GO:0004559">
    <property type="term" value="F:alpha-mannosidase activity"/>
    <property type="evidence" value="ECO:0007669"/>
    <property type="project" value="UniProtKB-EC"/>
</dbReference>
<evidence type="ECO:0000259" key="12">
    <source>
        <dbReference type="SMART" id="SM00872"/>
    </source>
</evidence>
<dbReference type="Gene3D" id="2.70.98.30">
    <property type="entry name" value="Golgi alpha-mannosidase II, domain 4"/>
    <property type="match status" value="1"/>
</dbReference>
<dbReference type="InterPro" id="IPR011013">
    <property type="entry name" value="Gal_mutarotase_sf_dom"/>
</dbReference>
<dbReference type="InterPro" id="IPR037094">
    <property type="entry name" value="Glyco_hydro_38_cen_sf"/>
</dbReference>
<dbReference type="GO" id="GO:0006013">
    <property type="term" value="P:mannose metabolic process"/>
    <property type="evidence" value="ECO:0007669"/>
    <property type="project" value="InterPro"/>
</dbReference>
<feature type="compositionally biased region" description="Basic and acidic residues" evidence="11">
    <location>
        <begin position="500"/>
        <end position="513"/>
    </location>
</feature>
<feature type="region of interest" description="Disordered" evidence="11">
    <location>
        <begin position="460"/>
        <end position="480"/>
    </location>
</feature>
<dbReference type="Gene3D" id="2.60.40.1180">
    <property type="entry name" value="Golgi alpha-mannosidase II"/>
    <property type="match status" value="1"/>
</dbReference>
<evidence type="ECO:0000256" key="8">
    <source>
        <dbReference type="ARBA" id="ARBA00023180"/>
    </source>
</evidence>
<keyword evidence="4 10" id="KW-0479">Metal-binding</keyword>
<reference evidence="13 14" key="1">
    <citation type="journal article" date="2018" name="Plant J.">
        <title>Genome sequences of Chlorella sorokiniana UTEX 1602 and Micractinium conductrix SAG 241.80: implications to maltose excretion by a green alga.</title>
        <authorList>
            <person name="Arriola M.B."/>
            <person name="Velmurugan N."/>
            <person name="Zhang Y."/>
            <person name="Plunkett M.H."/>
            <person name="Hondzo H."/>
            <person name="Barney B.M."/>
        </authorList>
    </citation>
    <scope>NUCLEOTIDE SEQUENCE [LARGE SCALE GENOMIC DNA]</scope>
    <source>
        <strain evidence="13 14">SAG 241.80</strain>
    </source>
</reference>
<feature type="compositionally biased region" description="Gly residues" evidence="11">
    <location>
        <begin position="460"/>
        <end position="476"/>
    </location>
</feature>
<dbReference type="OrthoDB" id="2016903at2759"/>
<keyword evidence="5 10" id="KW-0378">Hydrolase</keyword>
<protein>
    <recommendedName>
        <fullName evidence="3 10">Alpha-mannosidase</fullName>
        <ecNumber evidence="10">3.2.1.-</ecNumber>
    </recommendedName>
</protein>
<gene>
    <name evidence="13" type="ORF">C2E20_7118</name>
</gene>
<evidence type="ECO:0000256" key="11">
    <source>
        <dbReference type="SAM" id="MobiDB-lite"/>
    </source>
</evidence>
<dbReference type="FunFam" id="3.20.110.10:FF:000001">
    <property type="entry name" value="Alpha-mannosidase"/>
    <property type="match status" value="1"/>
</dbReference>
<keyword evidence="7" id="KW-1015">Disulfide bond</keyword>
<dbReference type="Gene3D" id="1.20.1270.50">
    <property type="entry name" value="Glycoside hydrolase family 38, central domain"/>
    <property type="match status" value="2"/>
</dbReference>
<evidence type="ECO:0000256" key="3">
    <source>
        <dbReference type="ARBA" id="ARBA00012752"/>
    </source>
</evidence>
<evidence type="ECO:0000313" key="13">
    <source>
        <dbReference type="EMBL" id="PSC69407.1"/>
    </source>
</evidence>
<dbReference type="GO" id="GO:0030246">
    <property type="term" value="F:carbohydrate binding"/>
    <property type="evidence" value="ECO:0007669"/>
    <property type="project" value="InterPro"/>
</dbReference>
<dbReference type="Gene3D" id="2.60.40.1360">
    <property type="match status" value="1"/>
</dbReference>
<dbReference type="SMART" id="SM00872">
    <property type="entry name" value="Alpha-mann_mid"/>
    <property type="match status" value="1"/>
</dbReference>
<dbReference type="FunFam" id="1.20.1270.50:FF:000003">
    <property type="entry name" value="Alpha-mannosidase"/>
    <property type="match status" value="1"/>
</dbReference>
<dbReference type="Pfam" id="PF09261">
    <property type="entry name" value="Alpha-mann_mid"/>
    <property type="match status" value="1"/>
</dbReference>
<dbReference type="AlphaFoldDB" id="A0A2P6V5Q6"/>
<dbReference type="InterPro" id="IPR000602">
    <property type="entry name" value="Glyco_hydro_38_N"/>
</dbReference>
<dbReference type="InterPro" id="IPR011682">
    <property type="entry name" value="Glyco_hydro_38_C"/>
</dbReference>
<feature type="compositionally biased region" description="Low complexity" evidence="11">
    <location>
        <begin position="648"/>
        <end position="657"/>
    </location>
</feature>
<dbReference type="CDD" id="cd10810">
    <property type="entry name" value="GH38N_AMII_LAM_like"/>
    <property type="match status" value="1"/>
</dbReference>
<dbReference type="InterPro" id="IPR015341">
    <property type="entry name" value="Glyco_hydro_38_cen"/>
</dbReference>
<dbReference type="Pfam" id="PF01074">
    <property type="entry name" value="Glyco_hydro_38N"/>
    <property type="match status" value="1"/>
</dbReference>
<dbReference type="SUPFAM" id="SSF88688">
    <property type="entry name" value="Families 57/38 glycoside transferase middle domain"/>
    <property type="match status" value="1"/>
</dbReference>
<keyword evidence="10" id="KW-0732">Signal</keyword>
<keyword evidence="8" id="KW-0325">Glycoprotein</keyword>
<evidence type="ECO:0000256" key="10">
    <source>
        <dbReference type="RuleBase" id="RU361199"/>
    </source>
</evidence>
<feature type="region of interest" description="Disordered" evidence="11">
    <location>
        <begin position="648"/>
        <end position="706"/>
    </location>
</feature>
<dbReference type="Pfam" id="PF07748">
    <property type="entry name" value="Glyco_hydro_38C"/>
    <property type="match status" value="1"/>
</dbReference>
<dbReference type="PANTHER" id="PTHR11607">
    <property type="entry name" value="ALPHA-MANNOSIDASE"/>
    <property type="match status" value="1"/>
</dbReference>
<accession>A0A2P6V5Q6</accession>
<dbReference type="Gene3D" id="3.20.110.10">
    <property type="entry name" value="Glycoside hydrolase 38, N terminal domain"/>
    <property type="match status" value="1"/>
</dbReference>
<evidence type="ECO:0000256" key="5">
    <source>
        <dbReference type="ARBA" id="ARBA00022801"/>
    </source>
</evidence>
<evidence type="ECO:0000256" key="4">
    <source>
        <dbReference type="ARBA" id="ARBA00022723"/>
    </source>
</evidence>
<dbReference type="EC" id="3.2.1.-" evidence="10"/>
<dbReference type="Proteomes" id="UP000239649">
    <property type="component" value="Unassembled WGS sequence"/>
</dbReference>
<dbReference type="EMBL" id="LHPF02000027">
    <property type="protein sequence ID" value="PSC69407.1"/>
    <property type="molecule type" value="Genomic_DNA"/>
</dbReference>
<evidence type="ECO:0000313" key="14">
    <source>
        <dbReference type="Proteomes" id="UP000239649"/>
    </source>
</evidence>
<comment type="caution">
    <text evidence="13">The sequence shown here is derived from an EMBL/GenBank/DDBJ whole genome shotgun (WGS) entry which is preliminary data.</text>
</comment>
<dbReference type="InterPro" id="IPR013780">
    <property type="entry name" value="Glyco_hydro_b"/>
</dbReference>
<keyword evidence="9 10" id="KW-0326">Glycosidase</keyword>
<feature type="chain" id="PRO_5015111883" description="Alpha-mannosidase" evidence="10">
    <location>
        <begin position="30"/>
        <end position="1223"/>
    </location>
</feature>
<organism evidence="13 14">
    <name type="scientific">Micractinium conductrix</name>
    <dbReference type="NCBI Taxonomy" id="554055"/>
    <lineage>
        <taxon>Eukaryota</taxon>
        <taxon>Viridiplantae</taxon>
        <taxon>Chlorophyta</taxon>
        <taxon>core chlorophytes</taxon>
        <taxon>Trebouxiophyceae</taxon>
        <taxon>Chlorellales</taxon>
        <taxon>Chlorellaceae</taxon>
        <taxon>Chlorella clade</taxon>
        <taxon>Micractinium</taxon>
    </lineage>
</organism>
<dbReference type="SUPFAM" id="SSF88713">
    <property type="entry name" value="Glycoside hydrolase/deacetylase"/>
    <property type="match status" value="1"/>
</dbReference>
<dbReference type="InterPro" id="IPR027291">
    <property type="entry name" value="Glyco_hydro_38_N_sf"/>
</dbReference>
<dbReference type="InterPro" id="IPR011330">
    <property type="entry name" value="Glyco_hydro/deAcase_b/a-brl"/>
</dbReference>